<proteinExistence type="inferred from homology"/>
<dbReference type="InterPro" id="IPR003395">
    <property type="entry name" value="RecF/RecN/SMC_N"/>
</dbReference>
<dbReference type="NCBIfam" id="TIGR00634">
    <property type="entry name" value="recN"/>
    <property type="match status" value="1"/>
</dbReference>
<evidence type="ECO:0000256" key="1">
    <source>
        <dbReference type="ARBA" id="ARBA00003618"/>
    </source>
</evidence>
<evidence type="ECO:0000256" key="3">
    <source>
        <dbReference type="ARBA" id="ARBA00021315"/>
    </source>
</evidence>
<sequence length="559" mass="61490">MLTALTLDNLALIKHHEIIFDERFNVITGETGAGKSLILDALSLCVGGRADAGMVRFGESEASVFGEFDITDNDKVSQWFAEHERELEEDTLLIRRKISANGRSKSWINGVPASLSELKSLGSILVNIHSQHAGLELLKPQFVIDWLDDVGGLHALKSATKDAFGTYQRLKKEADDARAMSTQRADRMALLSSRLSDIEPLMAVDISEIEQEYDELSNLENLMQSAVQAVTHLDNDEMSVSGLLARSLKICDNLSDKSRVFAECSELLTQASEQIDDAVARLVDYAEQSLPDEERLDELNNLMGLAHRLAKKYHTTTDELTAQAGQWQAELDKLESLPDNETMDEQVAVAWDKYVSAADKLHHERTKIAPQIADELAHRLSALALPNASCVFEFSPKETHQYGGSGMFDIALMFSANVGMPMQPLHKVASGGELSRMALIMQVMSAGVNQETRPTLVFDEVDVGISGGTAQVVGELLRSLGDHQQLFAITHQAQVAAAAHRHILVHKEHGEQTMSHLSIITGDRQIDELARMSGGVNITEATRAHVKGLLDDINKVKMQ</sequence>
<dbReference type="Gene3D" id="3.40.50.300">
    <property type="entry name" value="P-loop containing nucleotide triphosphate hydrolases"/>
    <property type="match status" value="2"/>
</dbReference>
<evidence type="ECO:0000256" key="6">
    <source>
        <dbReference type="ARBA" id="ARBA00022840"/>
    </source>
</evidence>
<keyword evidence="5 9" id="KW-0227">DNA damage</keyword>
<dbReference type="GO" id="GO:0005524">
    <property type="term" value="F:ATP binding"/>
    <property type="evidence" value="ECO:0007669"/>
    <property type="project" value="UniProtKB-KW"/>
</dbReference>
<dbReference type="NCBIfam" id="NF008121">
    <property type="entry name" value="PRK10869.1"/>
    <property type="match status" value="1"/>
</dbReference>
<dbReference type="InterPro" id="IPR004604">
    <property type="entry name" value="DNA_recomb/repair_RecN"/>
</dbReference>
<evidence type="ECO:0000313" key="13">
    <source>
        <dbReference type="Proteomes" id="UP000191025"/>
    </source>
</evidence>
<comment type="function">
    <text evidence="1 9">May be involved in recombinational repair of damaged DNA.</text>
</comment>
<evidence type="ECO:0000256" key="9">
    <source>
        <dbReference type="PIRNR" id="PIRNR003128"/>
    </source>
</evidence>
<comment type="similarity">
    <text evidence="2 9">Belongs to the RecN family.</text>
</comment>
<name>A0A1V4GRG5_MORLA</name>
<dbReference type="RefSeq" id="WP_062500110.1">
    <property type="nucleotide sequence ID" value="NZ_MXAN01000077.1"/>
</dbReference>
<evidence type="ECO:0000256" key="10">
    <source>
        <dbReference type="SAM" id="Coils"/>
    </source>
</evidence>
<accession>A0A1V4GRG5</accession>
<reference evidence="13" key="1">
    <citation type="submission" date="2017-03" db="EMBL/GenBank/DDBJ databases">
        <title>Draft genome sequence of Moraxella equi CCUG 4950T type strain.</title>
        <authorList>
            <person name="Salva-Serra F."/>
            <person name="Engstrom-Jakobsson H."/>
            <person name="Thorell K."/>
            <person name="Jaen-Luchoro D."/>
            <person name="Gonzales-Siles L."/>
            <person name="Karlsson R."/>
            <person name="Yazdan S."/>
            <person name="Boulund F."/>
            <person name="Johnning A."/>
            <person name="Engstrand L."/>
            <person name="Kristiansson E."/>
            <person name="Moore E."/>
        </authorList>
    </citation>
    <scope>NUCLEOTIDE SEQUENCE [LARGE SCALE GENOMIC DNA]</scope>
    <source>
        <strain evidence="13">CCUG 4441</strain>
    </source>
</reference>
<keyword evidence="4" id="KW-0547">Nucleotide-binding</keyword>
<protein>
    <recommendedName>
        <fullName evidence="3 9">DNA repair protein RecN</fullName>
    </recommendedName>
    <alternativeName>
        <fullName evidence="8 9">Recombination protein N</fullName>
    </alternativeName>
</protein>
<gene>
    <name evidence="12" type="ORF">B5J94_10275</name>
</gene>
<dbReference type="PANTHER" id="PTHR11059">
    <property type="entry name" value="DNA REPAIR PROTEIN RECN"/>
    <property type="match status" value="1"/>
</dbReference>
<dbReference type="EMBL" id="MXAN01000077">
    <property type="protein sequence ID" value="OPH34941.1"/>
    <property type="molecule type" value="Genomic_DNA"/>
</dbReference>
<organism evidence="12 13">
    <name type="scientific">Moraxella lacunata</name>
    <dbReference type="NCBI Taxonomy" id="477"/>
    <lineage>
        <taxon>Bacteria</taxon>
        <taxon>Pseudomonadati</taxon>
        <taxon>Pseudomonadota</taxon>
        <taxon>Gammaproteobacteria</taxon>
        <taxon>Moraxellales</taxon>
        <taxon>Moraxellaceae</taxon>
        <taxon>Moraxella</taxon>
    </lineage>
</organism>
<evidence type="ECO:0000256" key="4">
    <source>
        <dbReference type="ARBA" id="ARBA00022741"/>
    </source>
</evidence>
<dbReference type="Proteomes" id="UP000191025">
    <property type="component" value="Unassembled WGS sequence"/>
</dbReference>
<evidence type="ECO:0000256" key="5">
    <source>
        <dbReference type="ARBA" id="ARBA00022763"/>
    </source>
</evidence>
<evidence type="ECO:0000256" key="8">
    <source>
        <dbReference type="ARBA" id="ARBA00033408"/>
    </source>
</evidence>
<dbReference type="CDD" id="cd03241">
    <property type="entry name" value="ABC_RecN"/>
    <property type="match status" value="1"/>
</dbReference>
<dbReference type="GO" id="GO:0043590">
    <property type="term" value="C:bacterial nucleoid"/>
    <property type="evidence" value="ECO:0007669"/>
    <property type="project" value="TreeGrafter"/>
</dbReference>
<dbReference type="PANTHER" id="PTHR11059:SF0">
    <property type="entry name" value="DNA REPAIR PROTEIN RECN"/>
    <property type="match status" value="1"/>
</dbReference>
<dbReference type="GO" id="GO:0006310">
    <property type="term" value="P:DNA recombination"/>
    <property type="evidence" value="ECO:0007669"/>
    <property type="project" value="InterPro"/>
</dbReference>
<dbReference type="GO" id="GO:0006281">
    <property type="term" value="P:DNA repair"/>
    <property type="evidence" value="ECO:0007669"/>
    <property type="project" value="UniProtKB-KW"/>
</dbReference>
<keyword evidence="6" id="KW-0067">ATP-binding</keyword>
<dbReference type="SUPFAM" id="SSF52540">
    <property type="entry name" value="P-loop containing nucleoside triphosphate hydrolases"/>
    <property type="match status" value="1"/>
</dbReference>
<evidence type="ECO:0000256" key="2">
    <source>
        <dbReference type="ARBA" id="ARBA00009441"/>
    </source>
</evidence>
<evidence type="ECO:0000259" key="11">
    <source>
        <dbReference type="Pfam" id="PF02463"/>
    </source>
</evidence>
<evidence type="ECO:0000256" key="7">
    <source>
        <dbReference type="ARBA" id="ARBA00023204"/>
    </source>
</evidence>
<dbReference type="AlphaFoldDB" id="A0A1V4GRG5"/>
<dbReference type="InterPro" id="IPR027417">
    <property type="entry name" value="P-loop_NTPase"/>
</dbReference>
<keyword evidence="7 9" id="KW-0234">DNA repair</keyword>
<dbReference type="Pfam" id="PF02463">
    <property type="entry name" value="SMC_N"/>
    <property type="match status" value="1"/>
</dbReference>
<dbReference type="GO" id="GO:0009432">
    <property type="term" value="P:SOS response"/>
    <property type="evidence" value="ECO:0007669"/>
    <property type="project" value="TreeGrafter"/>
</dbReference>
<comment type="caution">
    <text evidence="12">The sequence shown here is derived from an EMBL/GenBank/DDBJ whole genome shotgun (WGS) entry which is preliminary data.</text>
</comment>
<evidence type="ECO:0000313" key="12">
    <source>
        <dbReference type="EMBL" id="OPH34941.1"/>
    </source>
</evidence>
<feature type="coiled-coil region" evidence="10">
    <location>
        <begin position="206"/>
        <end position="236"/>
    </location>
</feature>
<dbReference type="PIRSF" id="PIRSF003128">
    <property type="entry name" value="RecN"/>
    <property type="match status" value="1"/>
</dbReference>
<feature type="domain" description="RecF/RecN/SMC N-terminal" evidence="11">
    <location>
        <begin position="4"/>
        <end position="510"/>
    </location>
</feature>
<dbReference type="Gene3D" id="6.10.140.1080">
    <property type="match status" value="1"/>
</dbReference>
<keyword evidence="10" id="KW-0175">Coiled coil</keyword>